<dbReference type="Proteomes" id="UP000003112">
    <property type="component" value="Unassembled WGS sequence"/>
</dbReference>
<evidence type="ECO:0000313" key="3">
    <source>
        <dbReference type="Proteomes" id="UP000003112"/>
    </source>
</evidence>
<organism evidence="2 3">
    <name type="scientific">Segatella buccae ATCC 33574</name>
    <dbReference type="NCBI Taxonomy" id="873513"/>
    <lineage>
        <taxon>Bacteria</taxon>
        <taxon>Pseudomonadati</taxon>
        <taxon>Bacteroidota</taxon>
        <taxon>Bacteroidia</taxon>
        <taxon>Bacteroidales</taxon>
        <taxon>Prevotellaceae</taxon>
        <taxon>Segatella</taxon>
    </lineage>
</organism>
<evidence type="ECO:0000256" key="1">
    <source>
        <dbReference type="SAM" id="MobiDB-lite"/>
    </source>
</evidence>
<feature type="region of interest" description="Disordered" evidence="1">
    <location>
        <begin position="1"/>
        <end position="35"/>
    </location>
</feature>
<dbReference type="AlphaFoldDB" id="E6K6K9"/>
<proteinExistence type="predicted"/>
<name>E6K6K9_9BACT</name>
<protein>
    <submittedName>
        <fullName evidence="2">Uncharacterized protein</fullName>
    </submittedName>
</protein>
<dbReference type="HOGENOM" id="CLU_3064722_0_0_10"/>
<sequence length="53" mass="6077">MSFGPSEKIDEADWAKERNEMGRENGHGKTACKPFSKSLIVRTIAREKVKKKR</sequence>
<reference evidence="2 3" key="1">
    <citation type="submission" date="2010-10" db="EMBL/GenBank/DDBJ databases">
        <authorList>
            <person name="Muzny D."/>
            <person name="Qin X."/>
            <person name="Deng J."/>
            <person name="Jiang H."/>
            <person name="Liu Y."/>
            <person name="Qu J."/>
            <person name="Song X.-Z."/>
            <person name="Zhang L."/>
            <person name="Thornton R."/>
            <person name="Coyle M."/>
            <person name="Francisco L."/>
            <person name="Jackson L."/>
            <person name="Javaid M."/>
            <person name="Korchina V."/>
            <person name="Kovar C."/>
            <person name="Mata R."/>
            <person name="Mathew T."/>
            <person name="Ngo R."/>
            <person name="Nguyen L."/>
            <person name="Nguyen N."/>
            <person name="Okwuonu G."/>
            <person name="Ongeri F."/>
            <person name="Pham C."/>
            <person name="Simmons D."/>
            <person name="Wilczek-Boney K."/>
            <person name="Hale W."/>
            <person name="Jakkamsetti A."/>
            <person name="Pham P."/>
            <person name="Ruth R."/>
            <person name="San Lucas F."/>
            <person name="Warren J."/>
            <person name="Zhang J."/>
            <person name="Zhao Z."/>
            <person name="Zhou C."/>
            <person name="Zhu D."/>
            <person name="Lee S."/>
            <person name="Bess C."/>
            <person name="Blankenburg K."/>
            <person name="Forbes L."/>
            <person name="Fu Q."/>
            <person name="Gubbala S."/>
            <person name="Hirani K."/>
            <person name="Jayaseelan J.C."/>
            <person name="Lara F."/>
            <person name="Munidasa M."/>
            <person name="Palculict T."/>
            <person name="Patil S."/>
            <person name="Pu L.-L."/>
            <person name="Saada N."/>
            <person name="Tang L."/>
            <person name="Weissenberger G."/>
            <person name="Zhu Y."/>
            <person name="Hemphill L."/>
            <person name="Shang Y."/>
            <person name="Youmans B."/>
            <person name="Ayvaz T."/>
            <person name="Ross M."/>
            <person name="Santibanez J."/>
            <person name="Aqrawi P."/>
            <person name="Gross S."/>
            <person name="Joshi V."/>
            <person name="Fowler G."/>
            <person name="Nazareth L."/>
            <person name="Reid J."/>
            <person name="Worley K."/>
            <person name="Petrosino J."/>
            <person name="Highlander S."/>
            <person name="Gibbs R."/>
        </authorList>
    </citation>
    <scope>NUCLEOTIDE SEQUENCE [LARGE SCALE GENOMIC DNA]</scope>
    <source>
        <strain evidence="2 3">ATCC 33574</strain>
    </source>
</reference>
<evidence type="ECO:0000313" key="2">
    <source>
        <dbReference type="EMBL" id="EFU30689.1"/>
    </source>
</evidence>
<feature type="compositionally biased region" description="Basic and acidic residues" evidence="1">
    <location>
        <begin position="7"/>
        <end position="27"/>
    </location>
</feature>
<comment type="caution">
    <text evidence="2">The sequence shown here is derived from an EMBL/GenBank/DDBJ whole genome shotgun (WGS) entry which is preliminary data.</text>
</comment>
<dbReference type="EMBL" id="AEPD01000026">
    <property type="protein sequence ID" value="EFU30689.1"/>
    <property type="molecule type" value="Genomic_DNA"/>
</dbReference>
<gene>
    <name evidence="2" type="ORF">HMPREF6485_1258</name>
</gene>
<keyword evidence="3" id="KW-1185">Reference proteome</keyword>
<accession>E6K6K9</accession>